<accession>B8D0F2</accession>
<feature type="domain" description="SipL SPOCS" evidence="1">
    <location>
        <begin position="170"/>
        <end position="244"/>
    </location>
</feature>
<dbReference type="HOGENOM" id="CLU_036903_0_0_9"/>
<dbReference type="AlphaFoldDB" id="B8D0F2"/>
<feature type="domain" description="SipL SPOCS" evidence="1">
    <location>
        <begin position="306"/>
        <end position="384"/>
    </location>
</feature>
<evidence type="ECO:0000259" key="1">
    <source>
        <dbReference type="Pfam" id="PF12673"/>
    </source>
</evidence>
<gene>
    <name evidence="2" type="ordered locus">Hore_21430</name>
</gene>
<keyword evidence="3" id="KW-1185">Reference proteome</keyword>
<dbReference type="Proteomes" id="UP000000719">
    <property type="component" value="Chromosome"/>
</dbReference>
<dbReference type="Pfam" id="PF12673">
    <property type="entry name" value="SipL"/>
    <property type="match status" value="3"/>
</dbReference>
<dbReference type="KEGG" id="hor:Hore_21430"/>
<protein>
    <recommendedName>
        <fullName evidence="1">SipL SPOCS domain-containing protein</fullName>
    </recommendedName>
</protein>
<name>B8D0F2_HALOH</name>
<reference evidence="2 3" key="1">
    <citation type="journal article" date="2009" name="PLoS ONE">
        <title>Genome analysis of the anaerobic thermohalophilic bacterium Halothermothrix orenii.</title>
        <authorList>
            <person name="Mavromatis K."/>
            <person name="Ivanova N."/>
            <person name="Anderson I."/>
            <person name="Lykidis A."/>
            <person name="Hooper S.D."/>
            <person name="Sun H."/>
            <person name="Kunin V."/>
            <person name="Lapidus A."/>
            <person name="Hugenholtz P."/>
            <person name="Patel B."/>
            <person name="Kyrpides N.C."/>
        </authorList>
    </citation>
    <scope>NUCLEOTIDE SEQUENCE [LARGE SCALE GENOMIC DNA]</scope>
    <source>
        <strain evidence="3">H 168 / OCM 544 / DSM 9562</strain>
    </source>
</reference>
<proteinExistence type="predicted"/>
<dbReference type="EMBL" id="CP001098">
    <property type="protein sequence ID" value="ACL70888.1"/>
    <property type="molecule type" value="Genomic_DNA"/>
</dbReference>
<dbReference type="STRING" id="373903.Hore_21430"/>
<organism evidence="2 3">
    <name type="scientific">Halothermothrix orenii (strain H 168 / OCM 544 / DSM 9562)</name>
    <dbReference type="NCBI Taxonomy" id="373903"/>
    <lineage>
        <taxon>Bacteria</taxon>
        <taxon>Bacillati</taxon>
        <taxon>Bacillota</taxon>
        <taxon>Clostridia</taxon>
        <taxon>Halanaerobiales</taxon>
        <taxon>Halothermotrichaceae</taxon>
        <taxon>Halothermothrix</taxon>
    </lineage>
</organism>
<evidence type="ECO:0000313" key="3">
    <source>
        <dbReference type="Proteomes" id="UP000000719"/>
    </source>
</evidence>
<dbReference type="InterPro" id="IPR024300">
    <property type="entry name" value="SipL_SPOCS_dom"/>
</dbReference>
<dbReference type="eggNOG" id="COG1388">
    <property type="taxonomic scope" value="Bacteria"/>
</dbReference>
<sequence>MTREPVKLPVVVGENIGQKVLMFQIQLPVKAQYINDVKTEIVNLETKVIKDRVMVNGYVDTVVLFVGEDKAIHRSSNSTGFNLFTPVPGARPGMNLFVEPEIEQIESELTEDRKVIEQKLVVQFFIKVLKREEFYLKTGQGPLVRTERIVGETQHQLDLKNKSKLAVKLNKLLDLDTRLQGLEYKIKDNRILIQGTVKSDLYYMGEDGIKHHQEVSIPFNENINFAGAEQGMTADIEYNILHADTIKGEENQEITEVIILEFNIMVLEQVQLKIPTGDGPLVMVSEVIGENTGELLKQLEIPIQNKIRKISRVDPTIIALKGVLIEDRIVAHGEIKLFIYYIGNDGIEYIKTVTSPFNTLINLAGTRTGMESELEANTAYIDYHFNPSKGIINCKIIIEVFAKVFEKIQFNIVEEKEA</sequence>
<evidence type="ECO:0000313" key="2">
    <source>
        <dbReference type="EMBL" id="ACL70888.1"/>
    </source>
</evidence>
<feature type="domain" description="SipL SPOCS" evidence="1">
    <location>
        <begin position="32"/>
        <end position="109"/>
    </location>
</feature>